<dbReference type="NCBIfam" id="NF047352">
    <property type="entry name" value="P_loop_sacsin"/>
    <property type="match status" value="1"/>
</dbReference>
<dbReference type="SUPFAM" id="SSF55874">
    <property type="entry name" value="ATPase domain of HSP90 chaperone/DNA topoisomerase II/histidine kinase"/>
    <property type="match status" value="1"/>
</dbReference>
<evidence type="ECO:0000313" key="1">
    <source>
        <dbReference type="EMBL" id="GAF87746.1"/>
    </source>
</evidence>
<reference evidence="1" key="1">
    <citation type="journal article" date="2014" name="Front. Microbiol.">
        <title>High frequency of phylogenetically diverse reductive dehalogenase-homologous genes in deep subseafloor sedimentary metagenomes.</title>
        <authorList>
            <person name="Kawai M."/>
            <person name="Futagami T."/>
            <person name="Toyoda A."/>
            <person name="Takaki Y."/>
            <person name="Nishi S."/>
            <person name="Hori S."/>
            <person name="Arai W."/>
            <person name="Tsubouchi T."/>
            <person name="Morono Y."/>
            <person name="Uchiyama I."/>
            <person name="Ito T."/>
            <person name="Fujiyama A."/>
            <person name="Inagaki F."/>
            <person name="Takami H."/>
        </authorList>
    </citation>
    <scope>NUCLEOTIDE SEQUENCE</scope>
    <source>
        <strain evidence="1">Expedition CK06-06</strain>
    </source>
</reference>
<protein>
    <submittedName>
        <fullName evidence="1">Uncharacterized protein</fullName>
    </submittedName>
</protein>
<dbReference type="Gene3D" id="3.30.565.10">
    <property type="entry name" value="Histidine kinase-like ATPase, C-terminal domain"/>
    <property type="match status" value="1"/>
</dbReference>
<proteinExistence type="predicted"/>
<feature type="non-terminal residue" evidence="1">
    <location>
        <position position="1"/>
    </location>
</feature>
<dbReference type="EMBL" id="BARS01015177">
    <property type="protein sequence ID" value="GAF87746.1"/>
    <property type="molecule type" value="Genomic_DNA"/>
</dbReference>
<gene>
    <name evidence="1" type="ORF">S01H1_25176</name>
</gene>
<sequence length="286" mass="33443">VCNLQKVVSGDIWESHTRYVYELLQNAEDEGATKFQIYISEKRAKIIHDGNSFTPNDVRNLCYAASNKDPNESIGYLGVGFRSVFTVTDAPEIYSGNYSFRFDKEECMKEFEESSLYYFYPFRIDQPTEKIDRRKTIFILSFKAEGGFTETIEQLEKLGEHSLLFLRNIRSIIIQNEENNKRRVCNITCIEDFQPLPNNKDIKLGKFLLVDGSIATRFLVFRGTFQIPEEIQKDEETIRTKRRAIEEREVSIAFQLDEQDNLKPMEGYICSFFPIKQRKINFLVHA</sequence>
<comment type="caution">
    <text evidence="1">The sequence shown here is derived from an EMBL/GenBank/DDBJ whole genome shotgun (WGS) entry which is preliminary data.</text>
</comment>
<dbReference type="InterPro" id="IPR052957">
    <property type="entry name" value="Auxin_embryo_med"/>
</dbReference>
<name>X0TKD6_9ZZZZ</name>
<dbReference type="AlphaFoldDB" id="X0TKD6"/>
<accession>X0TKD6</accession>
<dbReference type="InterPro" id="IPR036890">
    <property type="entry name" value="HATPase_C_sf"/>
</dbReference>
<feature type="non-terminal residue" evidence="1">
    <location>
        <position position="286"/>
    </location>
</feature>
<dbReference type="PANTHER" id="PTHR32387">
    <property type="entry name" value="WU:FJ29H11"/>
    <property type="match status" value="1"/>
</dbReference>
<organism evidence="1">
    <name type="scientific">marine sediment metagenome</name>
    <dbReference type="NCBI Taxonomy" id="412755"/>
    <lineage>
        <taxon>unclassified sequences</taxon>
        <taxon>metagenomes</taxon>
        <taxon>ecological metagenomes</taxon>
    </lineage>
</organism>
<dbReference type="PANTHER" id="PTHR32387:SF0">
    <property type="entry name" value="PROTEIN NO VEIN"/>
    <property type="match status" value="1"/>
</dbReference>